<dbReference type="AlphaFoldDB" id="A0A4U9HIS5"/>
<dbReference type="Proteomes" id="UP000310719">
    <property type="component" value="Chromosome"/>
</dbReference>
<evidence type="ECO:0000313" key="1">
    <source>
        <dbReference type="EMBL" id="VTP63794.1"/>
    </source>
</evidence>
<evidence type="ECO:0000313" key="2">
    <source>
        <dbReference type="Proteomes" id="UP000310719"/>
    </source>
</evidence>
<protein>
    <submittedName>
        <fullName evidence="1">Uncharacterized protein</fullName>
    </submittedName>
</protein>
<sequence length="124" mass="13088">MTGTIKNAGNVTGAESGIQIEEDSSMLRIENASTGHIEGKTGIASKIGIILINNGEIKGNLNNGVELSGVTSNSKITNNGTIEGIEHGIHTSGITRVEVTNAGIIKGGRKCYFIYQRKKTTFLL</sequence>
<organism evidence="1 2">
    <name type="scientific">Leclercia adecarboxylata</name>
    <dbReference type="NCBI Taxonomy" id="83655"/>
    <lineage>
        <taxon>Bacteria</taxon>
        <taxon>Pseudomonadati</taxon>
        <taxon>Pseudomonadota</taxon>
        <taxon>Gammaproteobacteria</taxon>
        <taxon>Enterobacterales</taxon>
        <taxon>Enterobacteriaceae</taxon>
        <taxon>Leclercia</taxon>
    </lineage>
</organism>
<gene>
    <name evidence="1" type="ORF">NCTC13032_01033</name>
</gene>
<dbReference type="EMBL" id="LR590464">
    <property type="protein sequence ID" value="VTP63794.1"/>
    <property type="molecule type" value="Genomic_DNA"/>
</dbReference>
<reference evidence="1 2" key="1">
    <citation type="submission" date="2019-05" db="EMBL/GenBank/DDBJ databases">
        <authorList>
            <consortium name="Pathogen Informatics"/>
        </authorList>
    </citation>
    <scope>NUCLEOTIDE SEQUENCE [LARGE SCALE GENOMIC DNA]</scope>
    <source>
        <strain evidence="1 2">NCTC13032</strain>
    </source>
</reference>
<name>A0A4U9HIS5_9ENTR</name>
<accession>A0A4U9HIS5</accession>
<proteinExistence type="predicted"/>